<dbReference type="EMBL" id="JBDZDV010000001">
    <property type="protein sequence ID" value="MET3109768.1"/>
    <property type="molecule type" value="Genomic_DNA"/>
</dbReference>
<organism evidence="1 2">
    <name type="scientific">Salinicoccus halitifaciens</name>
    <dbReference type="NCBI Taxonomy" id="1073415"/>
    <lineage>
        <taxon>Bacteria</taxon>
        <taxon>Bacillati</taxon>
        <taxon>Bacillota</taxon>
        <taxon>Bacilli</taxon>
        <taxon>Bacillales</taxon>
        <taxon>Staphylococcaceae</taxon>
        <taxon>Salinicoccus</taxon>
    </lineage>
</organism>
<evidence type="ECO:0000313" key="1">
    <source>
        <dbReference type="EMBL" id="MET3109768.1"/>
    </source>
</evidence>
<comment type="caution">
    <text evidence="1">The sequence shown here is derived from an EMBL/GenBank/DDBJ whole genome shotgun (WGS) entry which is preliminary data.</text>
</comment>
<proteinExistence type="predicted"/>
<name>A0ABV2E5T3_9STAP</name>
<protein>
    <submittedName>
        <fullName evidence="1">Uncharacterized protein</fullName>
    </submittedName>
</protein>
<dbReference type="RefSeq" id="WP_230820893.1">
    <property type="nucleotide sequence ID" value="NZ_JAJNCU010000001.1"/>
</dbReference>
<accession>A0ABV2E5T3</accession>
<evidence type="ECO:0000313" key="2">
    <source>
        <dbReference type="Proteomes" id="UP001549019"/>
    </source>
</evidence>
<keyword evidence="2" id="KW-1185">Reference proteome</keyword>
<reference evidence="1 2" key="1">
    <citation type="submission" date="2024-05" db="EMBL/GenBank/DDBJ databases">
        <title>Genomic Encyclopedia of Type Strains, Phase IV (KMG-IV): sequencing the most valuable type-strain genomes for metagenomic binning, comparative biology and taxonomic classification.</title>
        <authorList>
            <person name="Goeker M."/>
        </authorList>
    </citation>
    <scope>NUCLEOTIDE SEQUENCE [LARGE SCALE GENOMIC DNA]</scope>
    <source>
        <strain evidence="1 2">DSM 25286</strain>
    </source>
</reference>
<sequence length="55" mass="6361">MFNLKYKIYIPSLNETSVIIVSTEPFIRIERSLEGDWEGKSDEDIISEVLKSLLT</sequence>
<gene>
    <name evidence="1" type="ORF">ABHD89_000156</name>
</gene>
<dbReference type="Proteomes" id="UP001549019">
    <property type="component" value="Unassembled WGS sequence"/>
</dbReference>